<dbReference type="SUPFAM" id="SSF57362">
    <property type="entry name" value="BPTI-like"/>
    <property type="match status" value="1"/>
</dbReference>
<feature type="compositionally biased region" description="Low complexity" evidence="2">
    <location>
        <begin position="181"/>
        <end position="193"/>
    </location>
</feature>
<evidence type="ECO:0000313" key="5">
    <source>
        <dbReference type="Proteomes" id="UP001476798"/>
    </source>
</evidence>
<dbReference type="InterPro" id="IPR002223">
    <property type="entry name" value="Kunitz_BPTI"/>
</dbReference>
<evidence type="ECO:0000256" key="2">
    <source>
        <dbReference type="SAM" id="MobiDB-lite"/>
    </source>
</evidence>
<dbReference type="InterPro" id="IPR020901">
    <property type="entry name" value="Prtase_inh_Kunz-CS"/>
</dbReference>
<evidence type="ECO:0000313" key="4">
    <source>
        <dbReference type="EMBL" id="MEQ2164714.1"/>
    </source>
</evidence>
<feature type="compositionally biased region" description="Polar residues" evidence="2">
    <location>
        <begin position="48"/>
        <end position="65"/>
    </location>
</feature>
<name>A0ABV0N1G2_9TELE</name>
<dbReference type="PROSITE" id="PS00280">
    <property type="entry name" value="BPTI_KUNITZ_1"/>
    <property type="match status" value="1"/>
</dbReference>
<dbReference type="PANTHER" id="PTHR10083:SF374">
    <property type="entry name" value="BPTI_KUNITZ INHIBITOR DOMAIN-CONTAINING PROTEIN"/>
    <property type="match status" value="1"/>
</dbReference>
<comment type="caution">
    <text evidence="4">The sequence shown here is derived from an EMBL/GenBank/DDBJ whole genome shotgun (WGS) entry which is preliminary data.</text>
</comment>
<keyword evidence="1" id="KW-1015">Disulfide bond</keyword>
<evidence type="ECO:0000256" key="1">
    <source>
        <dbReference type="ARBA" id="ARBA00023157"/>
    </source>
</evidence>
<sequence length="278" mass="29882">MKGFRLSPQARHKRSHPDKYSERPSQLLPSPPLQPVLLWLLPRRTHHSQGPTGSGVPTVSNSSSRPVILHPDKLAPLPSENAVECRTTTYGCCYDRKTPAGGPNGEGCPNPPNHSKTFVFTVERSICSLPRAAGSCSSWTARYHFDVITSKCVHFWYGGCHGNSNNFLTRAECQKACQVPAPSQQHPQPVVPVGESTFTGESSPERTTPGGALSPSAGSTDVQSRNMGGTFTVQDGTPSHSARHGTSAARHAHRARVYLRARRPSSAALAQLPGPAAR</sequence>
<protein>
    <recommendedName>
        <fullName evidence="3">BPTI/Kunitz inhibitor domain-containing protein</fullName>
    </recommendedName>
</protein>
<dbReference type="EMBL" id="JAHRIO010020534">
    <property type="protein sequence ID" value="MEQ2164714.1"/>
    <property type="molecule type" value="Genomic_DNA"/>
</dbReference>
<dbReference type="CDD" id="cd22635">
    <property type="entry name" value="Kunitz_papilin"/>
    <property type="match status" value="1"/>
</dbReference>
<dbReference type="SMART" id="SM00131">
    <property type="entry name" value="KU"/>
    <property type="match status" value="1"/>
</dbReference>
<dbReference type="InterPro" id="IPR036880">
    <property type="entry name" value="Kunitz_BPTI_sf"/>
</dbReference>
<gene>
    <name evidence="4" type="ORF">GOODEAATRI_009603</name>
</gene>
<dbReference type="PRINTS" id="PR00759">
    <property type="entry name" value="BASICPTASE"/>
</dbReference>
<evidence type="ECO:0000259" key="3">
    <source>
        <dbReference type="PROSITE" id="PS50279"/>
    </source>
</evidence>
<feature type="compositionally biased region" description="Polar residues" evidence="2">
    <location>
        <begin position="196"/>
        <end position="206"/>
    </location>
</feature>
<dbReference type="Proteomes" id="UP001476798">
    <property type="component" value="Unassembled WGS sequence"/>
</dbReference>
<feature type="region of interest" description="Disordered" evidence="2">
    <location>
        <begin position="45"/>
        <end position="65"/>
    </location>
</feature>
<accession>A0ABV0N1G2</accession>
<feature type="compositionally biased region" description="Polar residues" evidence="2">
    <location>
        <begin position="216"/>
        <end position="240"/>
    </location>
</feature>
<feature type="region of interest" description="Disordered" evidence="2">
    <location>
        <begin position="181"/>
        <end position="254"/>
    </location>
</feature>
<reference evidence="4 5" key="1">
    <citation type="submission" date="2021-06" db="EMBL/GenBank/DDBJ databases">
        <authorList>
            <person name="Palmer J.M."/>
        </authorList>
    </citation>
    <scope>NUCLEOTIDE SEQUENCE [LARGE SCALE GENOMIC DNA]</scope>
    <source>
        <strain evidence="4 5">GA_2019</strain>
        <tissue evidence="4">Muscle</tissue>
    </source>
</reference>
<dbReference type="Pfam" id="PF00014">
    <property type="entry name" value="Kunitz_BPTI"/>
    <property type="match status" value="1"/>
</dbReference>
<feature type="region of interest" description="Disordered" evidence="2">
    <location>
        <begin position="1"/>
        <end position="31"/>
    </location>
</feature>
<keyword evidence="5" id="KW-1185">Reference proteome</keyword>
<dbReference type="Gene3D" id="4.10.410.10">
    <property type="entry name" value="Pancreatic trypsin inhibitor Kunitz domain"/>
    <property type="match status" value="1"/>
</dbReference>
<dbReference type="PANTHER" id="PTHR10083">
    <property type="entry name" value="KUNITZ-TYPE PROTEASE INHIBITOR-RELATED"/>
    <property type="match status" value="1"/>
</dbReference>
<dbReference type="InterPro" id="IPR050098">
    <property type="entry name" value="TFPI/VKTCI-like"/>
</dbReference>
<organism evidence="4 5">
    <name type="scientific">Goodea atripinnis</name>
    <dbReference type="NCBI Taxonomy" id="208336"/>
    <lineage>
        <taxon>Eukaryota</taxon>
        <taxon>Metazoa</taxon>
        <taxon>Chordata</taxon>
        <taxon>Craniata</taxon>
        <taxon>Vertebrata</taxon>
        <taxon>Euteleostomi</taxon>
        <taxon>Actinopterygii</taxon>
        <taxon>Neopterygii</taxon>
        <taxon>Teleostei</taxon>
        <taxon>Neoteleostei</taxon>
        <taxon>Acanthomorphata</taxon>
        <taxon>Ovalentaria</taxon>
        <taxon>Atherinomorphae</taxon>
        <taxon>Cyprinodontiformes</taxon>
        <taxon>Goodeidae</taxon>
        <taxon>Goodea</taxon>
    </lineage>
</organism>
<feature type="domain" description="BPTI/Kunitz inhibitor" evidence="3">
    <location>
        <begin position="127"/>
        <end position="177"/>
    </location>
</feature>
<dbReference type="PROSITE" id="PS50279">
    <property type="entry name" value="BPTI_KUNITZ_2"/>
    <property type="match status" value="1"/>
</dbReference>
<proteinExistence type="predicted"/>